<organism evidence="2 3">
    <name type="scientific">Kitasatospora aureofaciens</name>
    <name type="common">Streptomyces aureofaciens</name>
    <dbReference type="NCBI Taxonomy" id="1894"/>
    <lineage>
        <taxon>Bacteria</taxon>
        <taxon>Bacillati</taxon>
        <taxon>Actinomycetota</taxon>
        <taxon>Actinomycetes</taxon>
        <taxon>Kitasatosporales</taxon>
        <taxon>Streptomycetaceae</taxon>
        <taxon>Kitasatospora</taxon>
    </lineage>
</organism>
<reference evidence="2" key="2">
    <citation type="submission" date="2020-09" db="EMBL/GenBank/DDBJ databases">
        <authorList>
            <person name="Sun Q."/>
            <person name="Ohkuma M."/>
        </authorList>
    </citation>
    <scope>NUCLEOTIDE SEQUENCE</scope>
    <source>
        <strain evidence="2">JCM 4434</strain>
    </source>
</reference>
<dbReference type="OrthoDB" id="4249623at2"/>
<dbReference type="KEGG" id="kau:B6264_22835"/>
<dbReference type="Proteomes" id="UP000610124">
    <property type="component" value="Unassembled WGS sequence"/>
</dbReference>
<comment type="caution">
    <text evidence="2">The sequence shown here is derived from an EMBL/GenBank/DDBJ whole genome shotgun (WGS) entry which is preliminary data.</text>
</comment>
<accession>A0A8H9HFE7</accession>
<dbReference type="RefSeq" id="WP_050366913.1">
    <property type="nucleotide sequence ID" value="NZ_BMUB01000001.1"/>
</dbReference>
<keyword evidence="1" id="KW-0812">Transmembrane</keyword>
<proteinExistence type="predicted"/>
<dbReference type="GeneID" id="97483311"/>
<dbReference type="EMBL" id="BMUB01000001">
    <property type="protein sequence ID" value="GGU54734.1"/>
    <property type="molecule type" value="Genomic_DNA"/>
</dbReference>
<name>A0A8H9HFE7_KITAU</name>
<keyword evidence="1" id="KW-0472">Membrane</keyword>
<sequence>MTTSRLLPRPGRAAVLLTALGLLVLEEVALGLAEEEDRPVIGGALIGVSCSGLLVVGAVLFSRWLDARRPLPLPPPGPHGREYSARALEGFPMEAVRPLLLTEHAPQLGQLYSAWMLARAGRPAAWIARRLGLPLEAVQLLVDAARPDTGTC</sequence>
<keyword evidence="1" id="KW-1133">Transmembrane helix</keyword>
<evidence type="ECO:0000313" key="3">
    <source>
        <dbReference type="Proteomes" id="UP000610124"/>
    </source>
</evidence>
<gene>
    <name evidence="2" type="ORF">GCM10010502_01100</name>
</gene>
<feature type="transmembrane region" description="Helical" evidence="1">
    <location>
        <begin position="43"/>
        <end position="61"/>
    </location>
</feature>
<reference evidence="2" key="1">
    <citation type="journal article" date="2014" name="Int. J. Syst. Evol. Microbiol.">
        <title>Complete genome sequence of Corynebacterium casei LMG S-19264T (=DSM 44701T), isolated from a smear-ripened cheese.</title>
        <authorList>
            <consortium name="US DOE Joint Genome Institute (JGI-PGF)"/>
            <person name="Walter F."/>
            <person name="Albersmeier A."/>
            <person name="Kalinowski J."/>
            <person name="Ruckert C."/>
        </authorList>
    </citation>
    <scope>NUCLEOTIDE SEQUENCE</scope>
    <source>
        <strain evidence="2">JCM 4434</strain>
    </source>
</reference>
<evidence type="ECO:0000256" key="1">
    <source>
        <dbReference type="SAM" id="Phobius"/>
    </source>
</evidence>
<protein>
    <submittedName>
        <fullName evidence="2">Uncharacterized protein</fullName>
    </submittedName>
</protein>
<dbReference type="AlphaFoldDB" id="A0A8H9HFE7"/>
<evidence type="ECO:0000313" key="2">
    <source>
        <dbReference type="EMBL" id="GGU54734.1"/>
    </source>
</evidence>